<reference evidence="2" key="1">
    <citation type="journal article" date="2023" name="G3 (Bethesda)">
        <title>Genome assembly and association tests identify interacting loci associated with vigor, precocity, and sex in interspecific pistachio rootstocks.</title>
        <authorList>
            <person name="Palmer W."/>
            <person name="Jacygrad E."/>
            <person name="Sagayaradj S."/>
            <person name="Cavanaugh K."/>
            <person name="Han R."/>
            <person name="Bertier L."/>
            <person name="Beede B."/>
            <person name="Kafkas S."/>
            <person name="Golino D."/>
            <person name="Preece J."/>
            <person name="Michelmore R."/>
        </authorList>
    </citation>
    <scope>NUCLEOTIDE SEQUENCE [LARGE SCALE GENOMIC DNA]</scope>
</reference>
<proteinExistence type="predicted"/>
<accession>A0ACC1BIY3</accession>
<organism evidence="1 2">
    <name type="scientific">Pistacia atlantica</name>
    <dbReference type="NCBI Taxonomy" id="434234"/>
    <lineage>
        <taxon>Eukaryota</taxon>
        <taxon>Viridiplantae</taxon>
        <taxon>Streptophyta</taxon>
        <taxon>Embryophyta</taxon>
        <taxon>Tracheophyta</taxon>
        <taxon>Spermatophyta</taxon>
        <taxon>Magnoliopsida</taxon>
        <taxon>eudicotyledons</taxon>
        <taxon>Gunneridae</taxon>
        <taxon>Pentapetalae</taxon>
        <taxon>rosids</taxon>
        <taxon>malvids</taxon>
        <taxon>Sapindales</taxon>
        <taxon>Anacardiaceae</taxon>
        <taxon>Pistacia</taxon>
    </lineage>
</organism>
<gene>
    <name evidence="1" type="ORF">Patl1_22260</name>
</gene>
<name>A0ACC1BIY3_9ROSI</name>
<dbReference type="EMBL" id="CM047900">
    <property type="protein sequence ID" value="KAJ0098921.1"/>
    <property type="molecule type" value="Genomic_DNA"/>
</dbReference>
<keyword evidence="2" id="KW-1185">Reference proteome</keyword>
<evidence type="ECO:0000313" key="1">
    <source>
        <dbReference type="EMBL" id="KAJ0098921.1"/>
    </source>
</evidence>
<sequence length="335" mass="37249">MSNLGREKASNVSIFVQEALDGIEFAIGDPSSKWGSIRAAMRHPKPFDLRYVAVGNEECYSLEKSAYKENYPKFYKALKHYYPSIKVISNCDESVDQLGHPTDLYDFHIYSNASDLFSMAHHFDHTSRSGPKVFVSEYAVNREDAGTGSLLAALGEAGFLISLERNSDVVAMVCYAPLFVNVHDRSWNPDAIVFNSYQAYGTPSYWLQQFFTDSSGAMLLNTTLLTNSSTPILASAIAQWNSNDGKCFLKVKVVNFGSNKVNLKISVHGLESNSINSSRSNKTLLTSNNIMDENSFTEPKKVVLRSSPLENAGKDMEVVVSPHSITSYDLMLERQ</sequence>
<dbReference type="Proteomes" id="UP001164250">
    <property type="component" value="Chromosome 4"/>
</dbReference>
<evidence type="ECO:0000313" key="2">
    <source>
        <dbReference type="Proteomes" id="UP001164250"/>
    </source>
</evidence>
<comment type="caution">
    <text evidence="1">The sequence shown here is derived from an EMBL/GenBank/DDBJ whole genome shotgun (WGS) entry which is preliminary data.</text>
</comment>
<protein>
    <submittedName>
        <fullName evidence="1">Uncharacterized protein</fullName>
    </submittedName>
</protein>